<dbReference type="PANTHER" id="PTHR30363:SF4">
    <property type="entry name" value="GLYCEROL-3-PHOSPHATE REGULON REPRESSOR"/>
    <property type="match status" value="1"/>
</dbReference>
<keyword evidence="4" id="KW-0804">Transcription</keyword>
<evidence type="ECO:0000313" key="7">
    <source>
        <dbReference type="EMBL" id="MBC8432722.1"/>
    </source>
</evidence>
<protein>
    <submittedName>
        <fullName evidence="7">DeoR family transcriptional regulator</fullName>
    </submittedName>
</protein>
<gene>
    <name evidence="7" type="ORF">H8D96_12490</name>
</gene>
<reference evidence="7 8" key="1">
    <citation type="submission" date="2020-08" db="EMBL/GenBank/DDBJ databases">
        <title>Bridging the membrane lipid divide: bacteria of the FCB group superphylum have the potential to synthesize archaeal ether lipids.</title>
        <authorList>
            <person name="Villanueva L."/>
            <person name="Von Meijenfeldt F.A.B."/>
            <person name="Westbye A.B."/>
            <person name="Yadav S."/>
            <person name="Hopmans E.C."/>
            <person name="Dutilh B.E."/>
            <person name="Sinninghe Damste J.S."/>
        </authorList>
    </citation>
    <scope>NUCLEOTIDE SEQUENCE [LARGE SCALE GENOMIC DNA]</scope>
    <source>
        <strain evidence="7">NIOZ-UU17</strain>
    </source>
</reference>
<dbReference type="AlphaFoldDB" id="A0A8J6P3C5"/>
<evidence type="ECO:0000256" key="2">
    <source>
        <dbReference type="ARBA" id="ARBA00023015"/>
    </source>
</evidence>
<dbReference type="PROSITE" id="PS51000">
    <property type="entry name" value="HTH_DEOR_2"/>
    <property type="match status" value="1"/>
</dbReference>
<dbReference type="InterPro" id="IPR050313">
    <property type="entry name" value="Carb_Metab_HTH_regulators"/>
</dbReference>
<dbReference type="EMBL" id="JACNIG010000244">
    <property type="protein sequence ID" value="MBC8432722.1"/>
    <property type="molecule type" value="Genomic_DNA"/>
</dbReference>
<comment type="caution">
    <text evidence="7">The sequence shown here is derived from an EMBL/GenBank/DDBJ whole genome shotgun (WGS) entry which is preliminary data.</text>
</comment>
<feature type="domain" description="HTH deoR-type" evidence="6">
    <location>
        <begin position="33"/>
        <end position="88"/>
    </location>
</feature>
<organism evidence="7 8">
    <name type="scientific">Candidatus Desulfatibia vada</name>
    <dbReference type="NCBI Taxonomy" id="2841696"/>
    <lineage>
        <taxon>Bacteria</taxon>
        <taxon>Pseudomonadati</taxon>
        <taxon>Thermodesulfobacteriota</taxon>
        <taxon>Desulfobacteria</taxon>
        <taxon>Desulfobacterales</taxon>
        <taxon>Desulfobacterales incertae sedis</taxon>
        <taxon>Candidatus Desulfatibia</taxon>
    </lineage>
</organism>
<evidence type="ECO:0000313" key="8">
    <source>
        <dbReference type="Proteomes" id="UP000605201"/>
    </source>
</evidence>
<keyword evidence="2" id="KW-0805">Transcription regulation</keyword>
<name>A0A8J6P3C5_9BACT</name>
<evidence type="ECO:0000259" key="6">
    <source>
        <dbReference type="PROSITE" id="PS51000"/>
    </source>
</evidence>
<dbReference type="GO" id="GO:0003700">
    <property type="term" value="F:DNA-binding transcription factor activity"/>
    <property type="evidence" value="ECO:0007669"/>
    <property type="project" value="InterPro"/>
</dbReference>
<dbReference type="SMART" id="SM01134">
    <property type="entry name" value="DeoRC"/>
    <property type="match status" value="1"/>
</dbReference>
<dbReference type="Gene3D" id="3.30.750.70">
    <property type="entry name" value="4-hydroxybutyrate coenzyme like domains"/>
    <property type="match status" value="1"/>
</dbReference>
<evidence type="ECO:0000256" key="5">
    <source>
        <dbReference type="SAM" id="MobiDB-lite"/>
    </source>
</evidence>
<dbReference type="InterPro" id="IPR037171">
    <property type="entry name" value="NagB/RpiA_transferase-like"/>
</dbReference>
<dbReference type="PRINTS" id="PR00037">
    <property type="entry name" value="HTHLACR"/>
</dbReference>
<dbReference type="Gene3D" id="1.10.10.10">
    <property type="entry name" value="Winged helix-like DNA-binding domain superfamily/Winged helix DNA-binding domain"/>
    <property type="match status" value="1"/>
</dbReference>
<dbReference type="Pfam" id="PF08220">
    <property type="entry name" value="HTH_DeoR"/>
    <property type="match status" value="1"/>
</dbReference>
<dbReference type="PROSITE" id="PS00894">
    <property type="entry name" value="HTH_DEOR_1"/>
    <property type="match status" value="1"/>
</dbReference>
<dbReference type="Proteomes" id="UP000605201">
    <property type="component" value="Unassembled WGS sequence"/>
</dbReference>
<dbReference type="SUPFAM" id="SSF46785">
    <property type="entry name" value="Winged helix' DNA-binding domain"/>
    <property type="match status" value="1"/>
</dbReference>
<dbReference type="SUPFAM" id="SSF100950">
    <property type="entry name" value="NagB/RpiA/CoA transferase-like"/>
    <property type="match status" value="1"/>
</dbReference>
<keyword evidence="3" id="KW-0238">DNA-binding</keyword>
<dbReference type="InterPro" id="IPR036388">
    <property type="entry name" value="WH-like_DNA-bd_sf"/>
</dbReference>
<dbReference type="SMART" id="SM00420">
    <property type="entry name" value="HTH_DEOR"/>
    <property type="match status" value="1"/>
</dbReference>
<dbReference type="PANTHER" id="PTHR30363">
    <property type="entry name" value="HTH-TYPE TRANSCRIPTIONAL REGULATOR SRLR-RELATED"/>
    <property type="match status" value="1"/>
</dbReference>
<dbReference type="InterPro" id="IPR018356">
    <property type="entry name" value="Tscrpt_reg_HTH_DeoR_CS"/>
</dbReference>
<keyword evidence="1" id="KW-0678">Repressor</keyword>
<accession>A0A8J6P3C5</accession>
<proteinExistence type="predicted"/>
<dbReference type="InterPro" id="IPR036390">
    <property type="entry name" value="WH_DNA-bd_sf"/>
</dbReference>
<evidence type="ECO:0000256" key="1">
    <source>
        <dbReference type="ARBA" id="ARBA00022491"/>
    </source>
</evidence>
<dbReference type="InterPro" id="IPR001034">
    <property type="entry name" value="DeoR_HTH"/>
</dbReference>
<dbReference type="GO" id="GO:0003677">
    <property type="term" value="F:DNA binding"/>
    <property type="evidence" value="ECO:0007669"/>
    <property type="project" value="UniProtKB-KW"/>
</dbReference>
<evidence type="ECO:0000256" key="3">
    <source>
        <dbReference type="ARBA" id="ARBA00023125"/>
    </source>
</evidence>
<dbReference type="Pfam" id="PF00455">
    <property type="entry name" value="DeoRC"/>
    <property type="match status" value="1"/>
</dbReference>
<sequence length="284" mass="31363">MNTENSKRDETSSGTNGNDSPGTNGYNGKIGPVRQRHDKIRQLVQNNGFVTIEYLAQEFGVTPQTIRRDINILSENGLINRYHGGAGIATSTENVAYTKRKVLCFKEKQKIAQMVAENIPDHASLFLNIGTTTEEVANALSDHRRLKVITNNLNVASILGRNENFEVIVAGGLVRPRDCGIIGPLTIDFIEQFRVDYGIIGISGIDLDGTLLDFDYREVMVARAIIDNSRKVFLVADHTKFGRNAMVRLGNITEIDALFTDQTPPSVWTELINSAGVRLFSANP</sequence>
<evidence type="ECO:0000256" key="4">
    <source>
        <dbReference type="ARBA" id="ARBA00023163"/>
    </source>
</evidence>
<feature type="compositionally biased region" description="Basic and acidic residues" evidence="5">
    <location>
        <begin position="1"/>
        <end position="11"/>
    </location>
</feature>
<feature type="region of interest" description="Disordered" evidence="5">
    <location>
        <begin position="1"/>
        <end position="32"/>
    </location>
</feature>
<dbReference type="InterPro" id="IPR014036">
    <property type="entry name" value="DeoR-like_C"/>
</dbReference>
<feature type="compositionally biased region" description="Polar residues" evidence="5">
    <location>
        <begin position="12"/>
        <end position="26"/>
    </location>
</feature>